<dbReference type="Gene3D" id="1.10.150.50">
    <property type="entry name" value="Transcription Factor, Ets-1"/>
    <property type="match status" value="1"/>
</dbReference>
<dbReference type="GO" id="GO:0005634">
    <property type="term" value="C:nucleus"/>
    <property type="evidence" value="ECO:0007669"/>
    <property type="project" value="UniProtKB-UniRule"/>
</dbReference>
<keyword evidence="5" id="KW-0812">Transmembrane</keyword>
<sequence>MSAELAYVLDRINLQEYLPALVENGFDTWDVVCDITEDDLAHLGFKLGHRRILQREIAASRGSSHDHPLGSRSTSQSPNTMAAPEKPTGCPSSTPHTEERTKRRYRRKPRPDINAPKKPKTAYVNFADTLRTDPQISSLSFVEIAREVGRRWQALPPDQKHAWECQAARDMQEYEAQMDEYKTTENYRRYQHYLKSFRNDQTQGKKPRTGPRPALDQGRKSRSNSSETLSVGSGEVISRSNSCSLHSDDCQAAVDLAMQELSVRRDEVLALGAPIFDARHLPQKDMTQNAALSCRLGTGSLLFLVREELLERVLDDVYNRASADPLSLIVVFLIAAVGAHYDAECMSDTMRHGLFASATLIFESEFSGILNERVMWIFTILSIHSLLEKHMVARHVVNDVPANDEPAAGLQISRLRSQMLEDSESETLDSDDVKRLVCTLVFMECWLSTTLGYKADVRTEDITRACSIHEISPNVTDAIYYQACKIGLVSREIANITVHKSANAVRTEHIELLTEKLDGWYKELPANMHLAALTDEKQSACLTFYQRRAILMVHMFYLGAIISVYRQLLLQACQARIQSKWNLDMPYSQIQNYRTRCSIAAQQMARMMPLISFTGAMTRRCWVMIYWAFHSCTVILFGIAQQMLDKRPTTIEEDFSFAKVCVDILSICSTAEPVAANYLSLIQPLYDALVDKHKYSKYETSSAVDTPVQQGSSIPLAYFPPLQSVQLDSQHTTPLDIEPPDRNRPGTLDSEIVSIVKKLSDLLSDPFSMGIKAKIQGVRESSNAVGTYSVLWWK</sequence>
<keyword evidence="8" id="KW-1185">Reference proteome</keyword>
<dbReference type="InterPro" id="IPR051965">
    <property type="entry name" value="ChromReg_NeuronalGeneExpr"/>
</dbReference>
<keyword evidence="5" id="KW-0472">Membrane</keyword>
<feature type="domain" description="HMG box" evidence="6">
    <location>
        <begin position="116"/>
        <end position="182"/>
    </location>
</feature>
<dbReference type="InterPro" id="IPR001660">
    <property type="entry name" value="SAM"/>
</dbReference>
<organism evidence="7 8">
    <name type="scientific">Botryosphaeria dothidea</name>
    <dbReference type="NCBI Taxonomy" id="55169"/>
    <lineage>
        <taxon>Eukaryota</taxon>
        <taxon>Fungi</taxon>
        <taxon>Dikarya</taxon>
        <taxon>Ascomycota</taxon>
        <taxon>Pezizomycotina</taxon>
        <taxon>Dothideomycetes</taxon>
        <taxon>Dothideomycetes incertae sedis</taxon>
        <taxon>Botryosphaeriales</taxon>
        <taxon>Botryosphaeriaceae</taxon>
        <taxon>Botryosphaeria</taxon>
    </lineage>
</organism>
<dbReference type="InterPro" id="IPR009071">
    <property type="entry name" value="HMG_box_dom"/>
</dbReference>
<keyword evidence="5" id="KW-1133">Transmembrane helix</keyword>
<dbReference type="SUPFAM" id="SSF47095">
    <property type="entry name" value="HMG-box"/>
    <property type="match status" value="1"/>
</dbReference>
<evidence type="ECO:0000259" key="6">
    <source>
        <dbReference type="PROSITE" id="PS50118"/>
    </source>
</evidence>
<feature type="DNA-binding region" description="HMG box" evidence="3">
    <location>
        <begin position="116"/>
        <end position="182"/>
    </location>
</feature>
<comment type="caution">
    <text evidence="7">The sequence shown here is derived from an EMBL/GenBank/DDBJ whole genome shotgun (WGS) entry which is preliminary data.</text>
</comment>
<dbReference type="SMART" id="SM00398">
    <property type="entry name" value="HMG"/>
    <property type="match status" value="1"/>
</dbReference>
<protein>
    <recommendedName>
        <fullName evidence="6">HMG box domain-containing protein</fullName>
    </recommendedName>
</protein>
<dbReference type="OrthoDB" id="1919336at2759"/>
<dbReference type="AlphaFoldDB" id="A0A8H4IRH5"/>
<dbReference type="GO" id="GO:0003677">
    <property type="term" value="F:DNA binding"/>
    <property type="evidence" value="ECO:0007669"/>
    <property type="project" value="UniProtKB-UniRule"/>
</dbReference>
<evidence type="ECO:0000256" key="1">
    <source>
        <dbReference type="ARBA" id="ARBA00023125"/>
    </source>
</evidence>
<dbReference type="EMBL" id="WWBZ02000040">
    <property type="protein sequence ID" value="KAF4306045.1"/>
    <property type="molecule type" value="Genomic_DNA"/>
</dbReference>
<evidence type="ECO:0000313" key="8">
    <source>
        <dbReference type="Proteomes" id="UP000572817"/>
    </source>
</evidence>
<evidence type="ECO:0000313" key="7">
    <source>
        <dbReference type="EMBL" id="KAF4306045.1"/>
    </source>
</evidence>
<dbReference type="PROSITE" id="PS50118">
    <property type="entry name" value="HMG_BOX_2"/>
    <property type="match status" value="1"/>
</dbReference>
<keyword evidence="2 3" id="KW-0539">Nucleus</keyword>
<dbReference type="SUPFAM" id="SSF47769">
    <property type="entry name" value="SAM/Pointed domain"/>
    <property type="match status" value="1"/>
</dbReference>
<evidence type="ECO:0000256" key="4">
    <source>
        <dbReference type="SAM" id="MobiDB-lite"/>
    </source>
</evidence>
<accession>A0A8H4IRH5</accession>
<evidence type="ECO:0000256" key="3">
    <source>
        <dbReference type="PROSITE-ProRule" id="PRU00267"/>
    </source>
</evidence>
<feature type="region of interest" description="Disordered" evidence="4">
    <location>
        <begin position="196"/>
        <end position="233"/>
    </location>
</feature>
<gene>
    <name evidence="7" type="ORF">GTA08_BOTSDO06819</name>
</gene>
<reference evidence="7" key="1">
    <citation type="submission" date="2020-04" db="EMBL/GenBank/DDBJ databases">
        <title>Genome Assembly and Annotation of Botryosphaeria dothidea sdau 11-99, a Latent Pathogen of Apple Fruit Ring Rot in China.</title>
        <authorList>
            <person name="Yu C."/>
            <person name="Diao Y."/>
            <person name="Lu Q."/>
            <person name="Zhao J."/>
            <person name="Cui S."/>
            <person name="Peng C."/>
            <person name="He B."/>
            <person name="Liu H."/>
        </authorList>
    </citation>
    <scope>NUCLEOTIDE SEQUENCE [LARGE SCALE GENOMIC DNA]</scope>
    <source>
        <strain evidence="7">Sdau11-99</strain>
    </source>
</reference>
<keyword evidence="1 3" id="KW-0238">DNA-binding</keyword>
<proteinExistence type="predicted"/>
<name>A0A8H4IRH5_9PEZI</name>
<dbReference type="PANTHER" id="PTHR46040">
    <property type="entry name" value="HIGH MOBILITY GROUP PROTEIN 2"/>
    <property type="match status" value="1"/>
</dbReference>
<dbReference type="GO" id="GO:0010468">
    <property type="term" value="P:regulation of gene expression"/>
    <property type="evidence" value="ECO:0007669"/>
    <property type="project" value="TreeGrafter"/>
</dbReference>
<feature type="transmembrane region" description="Helical" evidence="5">
    <location>
        <begin position="549"/>
        <end position="570"/>
    </location>
</feature>
<feature type="compositionally biased region" description="Polar residues" evidence="4">
    <location>
        <begin position="71"/>
        <end position="80"/>
    </location>
</feature>
<dbReference type="Gene3D" id="1.10.30.10">
    <property type="entry name" value="High mobility group box domain"/>
    <property type="match status" value="1"/>
</dbReference>
<dbReference type="SMART" id="SM00454">
    <property type="entry name" value="SAM"/>
    <property type="match status" value="1"/>
</dbReference>
<dbReference type="Proteomes" id="UP000572817">
    <property type="component" value="Unassembled WGS sequence"/>
</dbReference>
<dbReference type="PANTHER" id="PTHR46040:SF3">
    <property type="entry name" value="HIGH MOBILITY GROUP PROTEIN 2"/>
    <property type="match status" value="1"/>
</dbReference>
<feature type="region of interest" description="Disordered" evidence="4">
    <location>
        <begin position="59"/>
        <end position="120"/>
    </location>
</feature>
<dbReference type="Pfam" id="PF00505">
    <property type="entry name" value="HMG_box"/>
    <property type="match status" value="1"/>
</dbReference>
<feature type="transmembrane region" description="Helical" evidence="5">
    <location>
        <begin position="621"/>
        <end position="640"/>
    </location>
</feature>
<evidence type="ECO:0000256" key="5">
    <source>
        <dbReference type="SAM" id="Phobius"/>
    </source>
</evidence>
<dbReference type="InterPro" id="IPR036910">
    <property type="entry name" value="HMG_box_dom_sf"/>
</dbReference>
<dbReference type="CDD" id="cd12148">
    <property type="entry name" value="fungal_TF_MHR"/>
    <property type="match status" value="1"/>
</dbReference>
<evidence type="ECO:0000256" key="2">
    <source>
        <dbReference type="ARBA" id="ARBA00023242"/>
    </source>
</evidence>
<dbReference type="InterPro" id="IPR013761">
    <property type="entry name" value="SAM/pointed_sf"/>
</dbReference>
<dbReference type="Pfam" id="PF00536">
    <property type="entry name" value="SAM_1"/>
    <property type="match status" value="1"/>
</dbReference>